<dbReference type="EMBL" id="CP011104">
    <property type="protein sequence ID" value="AKH64880.1"/>
    <property type="molecule type" value="Genomic_DNA"/>
</dbReference>
<keyword evidence="3" id="KW-1185">Reference proteome</keyword>
<evidence type="ECO:0000313" key="3">
    <source>
        <dbReference type="Proteomes" id="UP000034866"/>
    </source>
</evidence>
<evidence type="ECO:0000259" key="1">
    <source>
        <dbReference type="PROSITE" id="PS51459"/>
    </source>
</evidence>
<dbReference type="SUPFAM" id="SSF140931">
    <property type="entry name" value="Fic-like"/>
    <property type="match status" value="1"/>
</dbReference>
<name>A0A0F7LQK0_9GAMM</name>
<dbReference type="AlphaFoldDB" id="A0A0F7LQK0"/>
<dbReference type="NCBIfam" id="NF010653">
    <property type="entry name" value="PRK14052.1"/>
    <property type="match status" value="1"/>
</dbReference>
<organism evidence="2 3">
    <name type="scientific">Photorhabdus thracensis</name>
    <dbReference type="NCBI Taxonomy" id="230089"/>
    <lineage>
        <taxon>Bacteria</taxon>
        <taxon>Pseudomonadati</taxon>
        <taxon>Pseudomonadota</taxon>
        <taxon>Gammaproteobacteria</taxon>
        <taxon>Enterobacterales</taxon>
        <taxon>Morganellaceae</taxon>
        <taxon>Photorhabdus</taxon>
    </lineage>
</organism>
<dbReference type="PATRIC" id="fig|230089.6.peg.3972"/>
<dbReference type="InterPro" id="IPR036597">
    <property type="entry name" value="Fido-like_dom_sf"/>
</dbReference>
<feature type="domain" description="Fido" evidence="1">
    <location>
        <begin position="283"/>
        <end position="388"/>
    </location>
</feature>
<reference evidence="3" key="2">
    <citation type="submission" date="2015-03" db="EMBL/GenBank/DDBJ databases">
        <title>Genome sequence of Azospirillum thiophilum strain DSM 21654T.</title>
        <authorList>
            <person name="Kwak Y."/>
            <person name="Shin J.-H."/>
        </authorList>
    </citation>
    <scope>NUCLEOTIDE SEQUENCE [LARGE SCALE GENOMIC DNA]</scope>
    <source>
        <strain evidence="3">DSM 15199</strain>
    </source>
</reference>
<dbReference type="Proteomes" id="UP000034866">
    <property type="component" value="Chromosome"/>
</dbReference>
<dbReference type="STRING" id="230089.VY86_17575"/>
<dbReference type="OrthoDB" id="7888920at2"/>
<dbReference type="Pfam" id="PF20793">
    <property type="entry name" value="VopS_N"/>
    <property type="match status" value="1"/>
</dbReference>
<evidence type="ECO:0000313" key="2">
    <source>
        <dbReference type="EMBL" id="AKH64880.1"/>
    </source>
</evidence>
<sequence>MIEFKNLAVLQNAPLQIQEQVRNEGKLQIAGREYHINADLQQVLRTHPKSDHFARFLEGVSKFFSSGSSASVAKEATKTIFSTEGAQQQRLQSTDSVSHARMLFKDGNLRTPEQALERLKTADTHKMTEAMLAEHSLLLQRAMSESLLNTETGKKLQDLMGHQATAQLTSKLVAPEQSFVSFEQLRKQPSVSDAVASLEPVLMMEEKNLLAAQHHQEAIKGQDLSQGIYAETLSEDFYNPGKLTDDADRAAAWILKASTSGGNEWNNFTALLKEYTHNGKDLTDSQNLKELHHRLVPNIERDYRGPAISGGSLPSSIGGAALLARHLETLDKEDPQIGKQLFAAVVGFHGFTDGNGRMGRLLYALTELRAGQFTPLSVTTENALHGIH</sequence>
<accession>A0A0F7LQK0</accession>
<dbReference type="KEGG" id="ptt:VY86_17575"/>
<dbReference type="InterPro" id="IPR003812">
    <property type="entry name" value="Fido"/>
</dbReference>
<dbReference type="Gene3D" id="1.10.3290.10">
    <property type="entry name" value="Fido-like domain"/>
    <property type="match status" value="1"/>
</dbReference>
<dbReference type="RefSeq" id="WP_046975913.1">
    <property type="nucleotide sequence ID" value="NZ_CAWQPG010000268.1"/>
</dbReference>
<gene>
    <name evidence="2" type="ORF">VY86_17575</name>
</gene>
<proteinExistence type="predicted"/>
<reference evidence="2 3" key="1">
    <citation type="journal article" date="2015" name="J. Biotechnol.">
        <title>Complete genome sequence of Photorhabdus temperata subsp. thracensis 39-8(T), an entomopathogenic bacterium for the improved commercial bioinsecticide.</title>
        <authorList>
            <person name="Kwak Y."/>
            <person name="Shin J.H."/>
        </authorList>
    </citation>
    <scope>NUCLEOTIDE SEQUENCE [LARGE SCALE GENOMIC DNA]</scope>
    <source>
        <strain evidence="2 3">DSM 15199</strain>
    </source>
</reference>
<dbReference type="PROSITE" id="PS51459">
    <property type="entry name" value="FIDO"/>
    <property type="match status" value="1"/>
</dbReference>
<dbReference type="InterPro" id="IPR049418">
    <property type="entry name" value="VopS_N"/>
</dbReference>
<protein>
    <submittedName>
        <fullName evidence="2">Effector protein</fullName>
    </submittedName>
</protein>